<dbReference type="PANTHER" id="PTHR24216">
    <property type="entry name" value="PAXILLIN-RELATED"/>
    <property type="match status" value="1"/>
</dbReference>
<feature type="compositionally biased region" description="Basic and acidic residues" evidence="2">
    <location>
        <begin position="4040"/>
        <end position="4049"/>
    </location>
</feature>
<feature type="compositionally biased region" description="Basic and acidic residues" evidence="2">
    <location>
        <begin position="2894"/>
        <end position="2905"/>
    </location>
</feature>
<dbReference type="Pfam" id="PF15644">
    <property type="entry name" value="Gln_amidase"/>
    <property type="match status" value="2"/>
</dbReference>
<feature type="region of interest" description="Disordered" evidence="2">
    <location>
        <begin position="3835"/>
        <end position="3861"/>
    </location>
</feature>
<feature type="region of interest" description="Disordered" evidence="2">
    <location>
        <begin position="2002"/>
        <end position="2088"/>
    </location>
</feature>
<feature type="region of interest" description="Disordered" evidence="2">
    <location>
        <begin position="1946"/>
        <end position="1968"/>
    </location>
</feature>
<evidence type="ECO:0000256" key="2">
    <source>
        <dbReference type="SAM" id="MobiDB-lite"/>
    </source>
</evidence>
<organism evidence="4 5">
    <name type="scientific">Catellatospora citrea</name>
    <dbReference type="NCBI Taxonomy" id="53366"/>
    <lineage>
        <taxon>Bacteria</taxon>
        <taxon>Bacillati</taxon>
        <taxon>Actinomycetota</taxon>
        <taxon>Actinomycetes</taxon>
        <taxon>Micromonosporales</taxon>
        <taxon>Micromonosporaceae</taxon>
        <taxon>Catellatospora</taxon>
    </lineage>
</organism>
<evidence type="ECO:0000313" key="5">
    <source>
        <dbReference type="Proteomes" id="UP000659904"/>
    </source>
</evidence>
<feature type="compositionally biased region" description="Polar residues" evidence="2">
    <location>
        <begin position="4731"/>
        <end position="4745"/>
    </location>
</feature>
<feature type="compositionally biased region" description="Basic and acidic residues" evidence="2">
    <location>
        <begin position="2840"/>
        <end position="2851"/>
    </location>
</feature>
<feature type="domain" description="Tox-PL" evidence="3">
    <location>
        <begin position="3578"/>
        <end position="3632"/>
    </location>
</feature>
<feature type="region of interest" description="Disordered" evidence="2">
    <location>
        <begin position="2387"/>
        <end position="2407"/>
    </location>
</feature>
<evidence type="ECO:0000259" key="3">
    <source>
        <dbReference type="Pfam" id="PF15644"/>
    </source>
</evidence>
<feature type="compositionally biased region" description="Basic and acidic residues" evidence="2">
    <location>
        <begin position="2136"/>
        <end position="2146"/>
    </location>
</feature>
<feature type="region of interest" description="Disordered" evidence="2">
    <location>
        <begin position="3051"/>
        <end position="3081"/>
    </location>
</feature>
<feature type="region of interest" description="Disordered" evidence="2">
    <location>
        <begin position="4086"/>
        <end position="4126"/>
    </location>
</feature>
<reference evidence="4 5" key="1">
    <citation type="submission" date="2021-01" db="EMBL/GenBank/DDBJ databases">
        <title>Whole genome shotgun sequence of Catellatospora citrea NBRC 14495.</title>
        <authorList>
            <person name="Komaki H."/>
            <person name="Tamura T."/>
        </authorList>
    </citation>
    <scope>NUCLEOTIDE SEQUENCE [LARGE SCALE GENOMIC DNA]</scope>
    <source>
        <strain evidence="4 5">NBRC 14495</strain>
    </source>
</reference>
<proteinExistence type="predicted"/>
<feature type="region of interest" description="Disordered" evidence="2">
    <location>
        <begin position="4705"/>
        <end position="4818"/>
    </location>
</feature>
<feature type="compositionally biased region" description="Pro residues" evidence="2">
    <location>
        <begin position="3412"/>
        <end position="3425"/>
    </location>
</feature>
<name>A0A8J3P678_9ACTN</name>
<feature type="compositionally biased region" description="Low complexity" evidence="2">
    <location>
        <begin position="1"/>
        <end position="15"/>
    </location>
</feature>
<feature type="region of interest" description="Disordered" evidence="2">
    <location>
        <begin position="3468"/>
        <end position="3498"/>
    </location>
</feature>
<feature type="region of interest" description="Disordered" evidence="2">
    <location>
        <begin position="2866"/>
        <end position="2905"/>
    </location>
</feature>
<keyword evidence="1" id="KW-0175">Coiled coil</keyword>
<dbReference type="PANTHER" id="PTHR24216:SF65">
    <property type="entry name" value="PAXILLIN-LIKE PROTEIN 1"/>
    <property type="match status" value="1"/>
</dbReference>
<evidence type="ECO:0000256" key="1">
    <source>
        <dbReference type="SAM" id="Coils"/>
    </source>
</evidence>
<feature type="compositionally biased region" description="Acidic residues" evidence="2">
    <location>
        <begin position="1959"/>
        <end position="1968"/>
    </location>
</feature>
<feature type="region of interest" description="Disordered" evidence="2">
    <location>
        <begin position="3669"/>
        <end position="3695"/>
    </location>
</feature>
<feature type="region of interest" description="Disordered" evidence="2">
    <location>
        <begin position="2799"/>
        <end position="2851"/>
    </location>
</feature>
<feature type="domain" description="Tox-PL" evidence="3">
    <location>
        <begin position="2296"/>
        <end position="2350"/>
    </location>
</feature>
<feature type="region of interest" description="Disordered" evidence="2">
    <location>
        <begin position="4653"/>
        <end position="4686"/>
    </location>
</feature>
<protein>
    <recommendedName>
        <fullName evidence="3">Tox-PL domain-containing protein</fullName>
    </recommendedName>
</protein>
<dbReference type="Proteomes" id="UP000659904">
    <property type="component" value="Unassembled WGS sequence"/>
</dbReference>
<feature type="region of interest" description="Disordered" evidence="2">
    <location>
        <begin position="4040"/>
        <end position="4062"/>
    </location>
</feature>
<feature type="region of interest" description="Disordered" evidence="2">
    <location>
        <begin position="2102"/>
        <end position="2151"/>
    </location>
</feature>
<keyword evidence="5" id="KW-1185">Reference proteome</keyword>
<evidence type="ECO:0000313" key="4">
    <source>
        <dbReference type="EMBL" id="GIG03146.1"/>
    </source>
</evidence>
<dbReference type="InterPro" id="IPR028908">
    <property type="entry name" value="Tox-PL_dom"/>
</dbReference>
<feature type="compositionally biased region" description="Basic and acidic residues" evidence="2">
    <location>
        <begin position="3431"/>
        <end position="3440"/>
    </location>
</feature>
<feature type="coiled-coil region" evidence="1">
    <location>
        <begin position="3863"/>
        <end position="3890"/>
    </location>
</feature>
<gene>
    <name evidence="4" type="ORF">Cci01nite_82390</name>
</gene>
<dbReference type="EMBL" id="BONH01000073">
    <property type="protein sequence ID" value="GIG03146.1"/>
    <property type="molecule type" value="Genomic_DNA"/>
</dbReference>
<feature type="region of interest" description="Disordered" evidence="2">
    <location>
        <begin position="3411"/>
        <end position="3444"/>
    </location>
</feature>
<comment type="caution">
    <text evidence="4">The sequence shown here is derived from an EMBL/GenBank/DDBJ whole genome shotgun (WGS) entry which is preliminary data.</text>
</comment>
<feature type="region of interest" description="Disordered" evidence="2">
    <location>
        <begin position="1"/>
        <end position="25"/>
    </location>
</feature>
<accession>A0A8J3P678</accession>
<feature type="region of interest" description="Disordered" evidence="2">
    <location>
        <begin position="40"/>
        <end position="63"/>
    </location>
</feature>
<feature type="compositionally biased region" description="Basic and acidic residues" evidence="2">
    <location>
        <begin position="3835"/>
        <end position="3857"/>
    </location>
</feature>
<sequence>MPFPITPGTETPGTPSEASLPHTPAPFVEVLLPLGDAVNPQPERVPATMPFEQRRSELPESPRADADDYLLRKLRRMTIENAIAEMKRTIAERSNTDTPRMRRLQDIIDNDDYLEPDDVVFLVNAYQHTKQFRAVWESAQGPDAKLAKLYADDPRGVPADADLLKIAVQMHNIHHTTRELTVEDLQEFLGREGNSDRADFDVLREHGLLPDYDSEIDQAAVRFMEAIDDLIAAADLTGQEWRSWTESATDRPAIHDMVHDYLRKGTSLGDAAVEELRTVDKQEIETRLRDVLQGAADDDVTIVVDSVLSDLDELLGVGKRYQIEVGGETRELHVQVRLKNFRRAEEQDGQKARTLVDTTAMSHANAPESKTVSASTTMSVPLNGVVAGAAPVGLRFGLGARDISRTNTTSYTVIQDNQARPTHVGVGAARVDADATYRFHLLTPESSGLITSDRPDGDADPGDVSATVTLAIPEYSLDTGFKGKEDDRGLNPRTLPKVMVPDSAETVELWKLIERALPAGLLKVGTKSRKILLDTLEQRTVKSSFPMYVHGVRVPKLKDEVTGKWHPSFVIKASADTFVDGRRTSSPMLRGTLWGNRGLQHEASASSPLGVGVFAGGRWENKVTLVMGADTTTRRRQRSLSGGIGGRLRTILYMGPSVVRAYAVRWKLDFGSGNEADNQESTGTDTVHARVATDTMHEEPGVRTELAADHWMLRDQIGDGALVDLDGLEEVQQKIQRMLDSSGLAVYGKSSNEAIAGIRRLVEAQLTHKELQTMLSEPGVYSLVDSLFGRGVEMTFRRRGWASTERVSVNVKAHRRSGRRTGVSRTVSFQQGDLAIERAGAELSHARSAAVHGMAGYAKGMFGTFATIGPSMRLAWQRARGFGVIPQRAVVGLTTGEFASIDGSKVSSYEYEFDIDYEIQVSSHIRPRAWVRALTLGFISEASRLPVRKRFFGDGRRHVGGEIRLVDEDGQIRRGYYMPREKDGAHLRRRLRRRSSTVSTSTVSTSTVPASAVPTSTVPASAVPASASAVATSAVPMPAVSRAESSWVRGRTAKVWVAKSWTDAMAVTKHRTSPRGPVKVIKTATPTPRLPAVADPANPGRDNDFARAELLASLLPARLHFSEVNELEELHKQSIDLMQSAGFGHMVLPGSETRGQLDTFFSPEFQRGQMPLLMPHGKASGTMVWSNVFTNDEADLRVSFEPTAFEQPSVLGEMEAEHGVIGALGLTASSSRSWDLSARLVAFGREIRGMAYAGGEFFLGGRMSWIRSLLNQFSGGVERNLVEEGPEVAYRVDGNFRLTLTTRTVGSGDIGASASRSHTWLVPASRDIILMMQLSDARATKTRIDNARRGPEGSTLPEFPLPPENAGHHSAFGVNKSSVEEGWYPPSYLARGTGRNNLGPGLIDFLGNTGPVVADLRRQLADRGIDVLPDNPLLDPMDNGVRTPAFLSRQGIAAFIDNALTNGAKLHLFRRRRLPLTLGIVKSTTGHDVHVGLELSGIEARKVVGFEGKHEYIASARSRLFRVFGKRMGFEMGSGVAVGALPALAPRSDEAVKNDPKGRANQMGSTGIVPTVAFDNQLEKTKGKVKFDIRERWHIPRGPMVEFAGTARIVLSVPSVLVNGVPVTARSGQLPIDFRIPELDARASKAPPAPPTPGQVELLATDQLTPEAVARWQAAGGHTLPDRAAVITFAGSDVAEQAALRAMRAHHDAHSAWWNRWLGEHPVDGPRSLAKPMVSALVSPEMSKSRYRDALGAGISADSMGAGPVWTYPSKIHRYARLTKPRLVRAFVDFEHEAQEQHGDGVTRTVNHHTGANAGMSARSGGFEHGWVHTVAGVPATTGGSSATGTTNTNTKSRVANIKHKKGLSYVFAFDVEERYVVSSSGGDVGTKVTISDPVEVSVPGVVLDQQPDSWLDLPGNREAAAAWEAVLDQRTRWLAAAKKAWVARQHATGAHDESPPSLEEDESPPSLEELDEAHAVEEDNYLERKRAAEKISDALLAGTWQAGSDRPSEVSRSSGTDRILLDVIAEEPEAELERTTRDGGASEWVPPSRPDAGRPGTGSWARAPLPSTMEYSPAGEFAPPVRPRGADLPEVELDSRAAGRGLFGQELPGPSADGGLGLLIGPEAGSDVSAGAHAPDADPRSERSPDSAGVLAELPRIVLDSDGGREAGADPEPQVAEAKEDGAFAAAGRPGPVVSAVRAPEAGAGVPQEAGSSVADARRRYPWLGRVAKQLEAWVAEQLEAWGVRPGGLKNCVMAAMLTDMSWLDGNSYLPPAGEEGLRELVLYARHVSGDESAGFREVPGGIDEVTAAVAGAGPGARAVVGFPRGDGVLHMVNVFNDGGEVVYLDGQASSYAVLPSSEVPVVVLALTELPLTGPMLPDDVVEQMRAQGPEPAPSSAGRDPGPRRWTEDVAAGRLAPGAALEDWKRMSGLSAVKPRSLMLSGIDSRIYYYLTSVQKMWNAPDGDADPEHLRGMDEFMESADLRARIHGDVREWMEGKRDAGTGGRVSGRADAMRWLSRSVESLHVAAARRMRSKIAPVSGDEFYTSVTVMSLPPIVGRGGATTSDVDARVGQGNDRSASDDLMIRLDELRDRLSGLHSRNLLGMQRTQSGTLDRSNLGVVTLPEGSFTRDGAPYSEADRETFLFFVQRYSRLYPDLLIVPGTMLWAGETPDGRPTLNHSAVAVLNGRVVHEVHQQHMSEEFVAKSDAVVDPWGIPLADTGAEHATQRFAAGHAARGGMGSTAFAVGPTLYTLELSRDHGEGRARADLEQGRVPQIHGAERDVADVRIVLSDGAGSAAPQLPGLAIINGRPEPATPDQAGPQGGARRLVVRPARDGGPPTEERSSASNHREAVFDTYVLPDSAVLRPDPLTLAGNERPGPRSPQNDPPPYTETPTREARERLRRSATEAVAAAQTTGREAVLVTAQRPARSALAARVRSEWASRLGDRRPSSGMARISSALDAYLNRFVSLNMTAALAVAAARDVAFDPRHFEDLMGLRVMLVRAIGSWAASVRGTGGGVDGAVGEHVDDVRWLRRTVDDLHARTARQLRAAAARPGGDERQYPSIRPVSLPPVGDAAGVPLQGRSRRVDTANPLGSYRDINDRLVGTSLHNDDLLVRLRVLERDASHVATLFPVEDGPPPLGVVTLPGGSFTKAGAPHTEADWETFLLYVQRISRHHPNTLMVPGTMVWAGETPDGRATLNHSAVALLNGRIVHEVHQRHLSEELAASARAMVDPLGIPLTEADAGDAAQRLAAGHEMRRVDDAPVGSTAFTAGGRLFTLEFAHDHGEGRAQEDLRQGRVPQIDGELRDVADVRIILATDGGPAVPQLPGYSIINSGGLAARTQGHLDPSEGARRVVGHPSRNGGPPRQMRSSASIYREAVFPSYELPDSPVPSTNRPLKHLITAPSYPAASPPSYPAASPPPYAAAVRRGSDAPRRVDTASPQRYTFPPFTLVIEEGQLLPTASALIAPPQDSDSGGGHAGTPRAGVPQEAGSSVADARRRYPWLGRVAKQLEAWVAEQLEAWGVRPGGLKNCVMAAMLTDMSWLDGNSYLPPAGEEGLRELVLYARHVSGDESAGFREVPGGIDEVTAAVAGAGPGARAVVGFPRGDGVLHMVNVFNDGGEVVYLDGQASSYAVLPSSEVPVVVLALTELPLTGPMLPDDVVEQMRAQGPEREAVPPMDTPAETGTSPAGGPGTVLGWAEDAARGRLNPHEAVAAWNRMSALSGTRGRSFALNDVGSRAFAYLLAVVPFRNFMTLVEHRAELLREIEAWAAKKRGAGAGDRVSERADAVRWLHRSVENLHIWAARRMRAAIEPSRSNESYTSVMVMSLPPLADREAGERDRPGAAHGEAREARTSRSRGTAELLMRLDGLRAHLDTLEERRAGLGDRSTLAVVTLPEGSFTREGPPYTEADWENFRFLVQDYSRLYPDALIVPGTMVWAGESPDGRPTLNHSTVAVLNGRLVHEVHQLHPSAAPLDSARAMVDPLGVPLTEAGAGDAWQRLQAGHALRRTRETEAGTTAFAVGRTVFTLELSRDHTAGRAESDLRQGRAPQIGDQPRDAADVRIILSNDGSRSVPRLPGLTIINDGRLNPRNPAEDGGRGGALRSVVRPSSGGAPPSVERSEASAHREAVFDTYALPQAVVEVSGGLEEVGRAMVAAGPGARAVLEFAQPEDVPHVFDVVADSQQRVHLQARAGSLAVAPSPGVRLYLTPLTDVRVAGRMLSADEVRQRRSRAPGPDIGAARAPRRQAVHDVAQGPARAALAADIQDEWLRRSGSGHRSSELVKVGTALDGYLREAVSSGNVQALMGLRRELRSAIEHWVRLKRGTHTGVADVASARADAVRWLSQAVDRLHTRLVRQRRAAEVQPSGGEGRYTSIVPVSLPPVVDPEGGALAPGDGTRTRYEQITSQLVFNGSRLFDDQLYIRLQVLREEIAQESDLLQERRDPSLLGVVTAPEGYFRTRDGVPHTAADWENFLYLVQEYSRDSPDVLIVPGTVMWAGESPDGRPTLNHSSVAVLNGRIVHEVHQLDVSGELVAGARATVDPLGTLLTEARAGDAAQRLLEGHALRRTGREPVGATAFAVGRMLFTLELSHDHDGGRAQRELREGRGQVGGRARDAADVRIILSNDGGRPMPPGPGLVIMNDAQVNQPIPGRNNSWVGARRSVGRPSSDGAPPAEQDSGTHVHSGVRFATYAVPTPVVADEPTVRSEENAAPPGPDLAGPDRPQPSTPVHTTSPEPGTGRQSEPRSQRGFPLSARSVVPGAGSRRPRPSLSTLRPEATPDALSSPSTDGPHGGAADGLPSRGPVHPDAAPPGRP</sequence>
<feature type="compositionally biased region" description="Basic and acidic residues" evidence="2">
    <location>
        <begin position="52"/>
        <end position="63"/>
    </location>
</feature>
<feature type="region of interest" description="Disordered" evidence="2">
    <location>
        <begin position="3343"/>
        <end position="3374"/>
    </location>
</feature>